<dbReference type="EC" id="3.4.24.-" evidence="2"/>
<sequence>MKRSGLIILSGFFWLTLGLTGRLAASEIRIRPERPVGGQGILVELAASDSEIVRVRHQERLYHAYRASSGGREIFLPLRVGAAGSLPVLVERISADSAVEKTDLALEVSARPAESVKISAGGVRMRRRQPSRAEERDLVLDSLRRCSETRRWKEVFIRPLQGKPGTGFGVTRWRGDYQARHWGVDFIAQKGTPVAAVNSGLVVLAEHGYNIYGNLVVVDHGQGVVSAYFHLDRILKKQGDVVERGETIGTVGSTGWSSGPHLHLALYLQGAPVDPLWFIDFTRTLSGAAPGGAKSP</sequence>
<accession>A0A1V5MJF8</accession>
<dbReference type="InterPro" id="IPR050570">
    <property type="entry name" value="Cell_wall_metabolism_enzyme"/>
</dbReference>
<dbReference type="Pfam" id="PF01551">
    <property type="entry name" value="Peptidase_M23"/>
    <property type="match status" value="1"/>
</dbReference>
<organism evidence="2">
    <name type="scientific">candidate division TA06 bacterium ADurb.Bin417</name>
    <dbReference type="NCBI Taxonomy" id="1852828"/>
    <lineage>
        <taxon>Bacteria</taxon>
        <taxon>Bacteria division TA06</taxon>
    </lineage>
</organism>
<dbReference type="AlphaFoldDB" id="A0A1V5MJF8"/>
<comment type="caution">
    <text evidence="2">The sequence shown here is derived from an EMBL/GenBank/DDBJ whole genome shotgun (WGS) entry which is preliminary data.</text>
</comment>
<keyword evidence="2" id="KW-0378">Hydrolase</keyword>
<dbReference type="EMBL" id="MWAK01000054">
    <property type="protein sequence ID" value="OPZ92961.1"/>
    <property type="molecule type" value="Genomic_DNA"/>
</dbReference>
<dbReference type="InterPro" id="IPR011055">
    <property type="entry name" value="Dup_hybrid_motif"/>
</dbReference>
<proteinExistence type="predicted"/>
<evidence type="ECO:0000313" key="2">
    <source>
        <dbReference type="EMBL" id="OPZ92961.1"/>
    </source>
</evidence>
<dbReference type="CDD" id="cd12797">
    <property type="entry name" value="M23_peptidase"/>
    <property type="match status" value="1"/>
</dbReference>
<dbReference type="PANTHER" id="PTHR21666:SF270">
    <property type="entry name" value="MUREIN HYDROLASE ACTIVATOR ENVC"/>
    <property type="match status" value="1"/>
</dbReference>
<gene>
    <name evidence="2" type="primary">mepM</name>
    <name evidence="2" type="ORF">BWY73_00550</name>
</gene>
<dbReference type="SUPFAM" id="SSF51261">
    <property type="entry name" value="Duplicated hybrid motif"/>
    <property type="match status" value="1"/>
</dbReference>
<feature type="domain" description="M23ase beta-sheet core" evidence="1">
    <location>
        <begin position="180"/>
        <end position="275"/>
    </location>
</feature>
<dbReference type="PANTHER" id="PTHR21666">
    <property type="entry name" value="PEPTIDASE-RELATED"/>
    <property type="match status" value="1"/>
</dbReference>
<name>A0A1V5MJF8_UNCT6</name>
<dbReference type="Proteomes" id="UP000485484">
    <property type="component" value="Unassembled WGS sequence"/>
</dbReference>
<protein>
    <submittedName>
        <fullName evidence="2">Murein DD-endopeptidase MepM</fullName>
        <ecNumber evidence="2">3.4.24.-</ecNumber>
    </submittedName>
</protein>
<reference evidence="2" key="1">
    <citation type="submission" date="2017-02" db="EMBL/GenBank/DDBJ databases">
        <title>Delving into the versatile metabolic prowess of the omnipresent phylum Bacteroidetes.</title>
        <authorList>
            <person name="Nobu M.K."/>
            <person name="Mei R."/>
            <person name="Narihiro T."/>
            <person name="Kuroda K."/>
            <person name="Liu W.-T."/>
        </authorList>
    </citation>
    <scope>NUCLEOTIDE SEQUENCE</scope>
    <source>
        <strain evidence="2">ADurb.Bin417</strain>
    </source>
</reference>
<dbReference type="GO" id="GO:0004222">
    <property type="term" value="F:metalloendopeptidase activity"/>
    <property type="evidence" value="ECO:0007669"/>
    <property type="project" value="TreeGrafter"/>
</dbReference>
<dbReference type="InterPro" id="IPR016047">
    <property type="entry name" value="M23ase_b-sheet_dom"/>
</dbReference>
<evidence type="ECO:0000259" key="1">
    <source>
        <dbReference type="Pfam" id="PF01551"/>
    </source>
</evidence>
<dbReference type="Gene3D" id="2.70.70.10">
    <property type="entry name" value="Glucose Permease (Domain IIA)"/>
    <property type="match status" value="1"/>
</dbReference>